<keyword evidence="8" id="KW-1185">Reference proteome</keyword>
<dbReference type="EMBL" id="QJJK01000001">
    <property type="protein sequence ID" value="PXW64717.1"/>
    <property type="molecule type" value="Genomic_DNA"/>
</dbReference>
<evidence type="ECO:0000256" key="5">
    <source>
        <dbReference type="ARBA" id="ARBA00022970"/>
    </source>
</evidence>
<dbReference type="InterPro" id="IPR003439">
    <property type="entry name" value="ABC_transporter-like_ATP-bd"/>
</dbReference>
<keyword evidence="3" id="KW-0547">Nucleotide-binding</keyword>
<evidence type="ECO:0000256" key="4">
    <source>
        <dbReference type="ARBA" id="ARBA00022840"/>
    </source>
</evidence>
<dbReference type="SMART" id="SM00382">
    <property type="entry name" value="AAA"/>
    <property type="match status" value="1"/>
</dbReference>
<dbReference type="InterPro" id="IPR052156">
    <property type="entry name" value="BCAA_Transport_ATP-bd_LivF"/>
</dbReference>
<evidence type="ECO:0000256" key="1">
    <source>
        <dbReference type="ARBA" id="ARBA00005417"/>
    </source>
</evidence>
<keyword evidence="2" id="KW-0813">Transport</keyword>
<dbReference type="Gene3D" id="3.40.50.300">
    <property type="entry name" value="P-loop containing nucleotide triphosphate hydrolases"/>
    <property type="match status" value="1"/>
</dbReference>
<comment type="caution">
    <text evidence="7">The sequence shown here is derived from an EMBL/GenBank/DDBJ whole genome shotgun (WGS) entry which is preliminary data.</text>
</comment>
<gene>
    <name evidence="7" type="ORF">C7450_101476</name>
</gene>
<comment type="similarity">
    <text evidence="1">Belongs to the ABC transporter superfamily.</text>
</comment>
<evidence type="ECO:0000256" key="2">
    <source>
        <dbReference type="ARBA" id="ARBA00022448"/>
    </source>
</evidence>
<evidence type="ECO:0000259" key="6">
    <source>
        <dbReference type="PROSITE" id="PS50893"/>
    </source>
</evidence>
<evidence type="ECO:0000313" key="8">
    <source>
        <dbReference type="Proteomes" id="UP000248021"/>
    </source>
</evidence>
<dbReference type="PROSITE" id="PS50893">
    <property type="entry name" value="ABC_TRANSPORTER_2"/>
    <property type="match status" value="1"/>
</dbReference>
<dbReference type="InterPro" id="IPR027417">
    <property type="entry name" value="P-loop_NTPase"/>
</dbReference>
<keyword evidence="5" id="KW-0029">Amino-acid transport</keyword>
<dbReference type="CDD" id="cd03224">
    <property type="entry name" value="ABC_TM1139_LivF_branched"/>
    <property type="match status" value="1"/>
</dbReference>
<dbReference type="AlphaFoldDB" id="A0A2V3UIQ6"/>
<dbReference type="PANTHER" id="PTHR43820:SF2">
    <property type="entry name" value="ABC TRANSPORTER ATP-BINDING PROTEIN"/>
    <property type="match status" value="1"/>
</dbReference>
<dbReference type="PANTHER" id="PTHR43820">
    <property type="entry name" value="HIGH-AFFINITY BRANCHED-CHAIN AMINO ACID TRANSPORT ATP-BINDING PROTEIN LIVF"/>
    <property type="match status" value="1"/>
</dbReference>
<dbReference type="InterPro" id="IPR003593">
    <property type="entry name" value="AAA+_ATPase"/>
</dbReference>
<sequence>MPSEPALSLSGVNAFYGDSHILHDICLELPQGEILALLGRNGAGKTTCMNAIAGLLPRRSGRIAVGRQDISALSPEAICRAGVALVPQGRRMFRSLSVEENLTVARRAAPPAGQRPWTIAQIYDLFPRLQERRANLAGQLSGGEQQMLAIGRALMTAPRVLLMDEPTEGLAPQIVAEVGAIVRNLRAAGLSVILVEQHMAFALGLADQVVVINTGRVVERGAASALRADMSRLEEQLGIH</sequence>
<dbReference type="GO" id="GO:0005524">
    <property type="term" value="F:ATP binding"/>
    <property type="evidence" value="ECO:0007669"/>
    <property type="project" value="UniProtKB-KW"/>
</dbReference>
<protein>
    <submittedName>
        <fullName evidence="7">Amino acid/amide ABC transporter ATP-binding protein 2 (HAAT family)</fullName>
    </submittedName>
</protein>
<dbReference type="InterPro" id="IPR017871">
    <property type="entry name" value="ABC_transporter-like_CS"/>
</dbReference>
<dbReference type="SUPFAM" id="SSF52540">
    <property type="entry name" value="P-loop containing nucleoside triphosphate hydrolases"/>
    <property type="match status" value="1"/>
</dbReference>
<reference evidence="7 8" key="1">
    <citation type="submission" date="2018-05" db="EMBL/GenBank/DDBJ databases">
        <title>Genomic Encyclopedia of Type Strains, Phase IV (KMG-IV): sequencing the most valuable type-strain genomes for metagenomic binning, comparative biology and taxonomic classification.</title>
        <authorList>
            <person name="Goeker M."/>
        </authorList>
    </citation>
    <scope>NUCLEOTIDE SEQUENCE [LARGE SCALE GENOMIC DNA]</scope>
    <source>
        <strain evidence="7 8">DSM 6462</strain>
    </source>
</reference>
<name>A0A2V3UIQ6_9HYPH</name>
<proteinExistence type="inferred from homology"/>
<feature type="domain" description="ABC transporter" evidence="6">
    <location>
        <begin position="7"/>
        <end position="239"/>
    </location>
</feature>
<accession>A0A2V3UIQ6</accession>
<evidence type="ECO:0000256" key="3">
    <source>
        <dbReference type="ARBA" id="ARBA00022741"/>
    </source>
</evidence>
<dbReference type="GO" id="GO:0015807">
    <property type="term" value="P:L-amino acid transport"/>
    <property type="evidence" value="ECO:0007669"/>
    <property type="project" value="TreeGrafter"/>
</dbReference>
<dbReference type="PROSITE" id="PS00211">
    <property type="entry name" value="ABC_TRANSPORTER_1"/>
    <property type="match status" value="1"/>
</dbReference>
<dbReference type="Pfam" id="PF00005">
    <property type="entry name" value="ABC_tran"/>
    <property type="match status" value="1"/>
</dbReference>
<dbReference type="Proteomes" id="UP000248021">
    <property type="component" value="Unassembled WGS sequence"/>
</dbReference>
<keyword evidence="4 7" id="KW-0067">ATP-binding</keyword>
<dbReference type="GO" id="GO:0015658">
    <property type="term" value="F:branched-chain amino acid transmembrane transporter activity"/>
    <property type="evidence" value="ECO:0007669"/>
    <property type="project" value="TreeGrafter"/>
</dbReference>
<evidence type="ECO:0000313" key="7">
    <source>
        <dbReference type="EMBL" id="PXW64717.1"/>
    </source>
</evidence>
<organism evidence="7 8">
    <name type="scientific">Chelatococcus asaccharovorans</name>
    <dbReference type="NCBI Taxonomy" id="28210"/>
    <lineage>
        <taxon>Bacteria</taxon>
        <taxon>Pseudomonadati</taxon>
        <taxon>Pseudomonadota</taxon>
        <taxon>Alphaproteobacteria</taxon>
        <taxon>Hyphomicrobiales</taxon>
        <taxon>Chelatococcaceae</taxon>
        <taxon>Chelatococcus</taxon>
    </lineage>
</organism>
<dbReference type="GO" id="GO:0016887">
    <property type="term" value="F:ATP hydrolysis activity"/>
    <property type="evidence" value="ECO:0007669"/>
    <property type="project" value="InterPro"/>
</dbReference>